<feature type="region of interest" description="Disordered" evidence="8">
    <location>
        <begin position="1"/>
        <end position="21"/>
    </location>
</feature>
<dbReference type="GO" id="GO:0014069">
    <property type="term" value="C:postsynaptic density"/>
    <property type="evidence" value="ECO:0007669"/>
    <property type="project" value="UniProtKB-SubCell"/>
</dbReference>
<dbReference type="Pfam" id="PF00568">
    <property type="entry name" value="WH1"/>
    <property type="match status" value="1"/>
</dbReference>
<dbReference type="AlphaFoldDB" id="A0A182XH84"/>
<evidence type="ECO:0000256" key="2">
    <source>
        <dbReference type="ARBA" id="ARBA00022490"/>
    </source>
</evidence>
<protein>
    <recommendedName>
        <fullName evidence="9">WH1 domain-containing protein</fullName>
    </recommendedName>
</protein>
<feature type="domain" description="WH1" evidence="9">
    <location>
        <begin position="1"/>
        <end position="113"/>
    </location>
</feature>
<feature type="coiled-coil region" evidence="7">
    <location>
        <begin position="171"/>
        <end position="261"/>
    </location>
</feature>
<evidence type="ECO:0000313" key="10">
    <source>
        <dbReference type="EnsemblMetazoa" id="AQUA009202-PA"/>
    </source>
</evidence>
<dbReference type="GO" id="GO:0005737">
    <property type="term" value="C:cytoplasm"/>
    <property type="evidence" value="ECO:0007669"/>
    <property type="project" value="UniProtKB-SubCell"/>
</dbReference>
<evidence type="ECO:0000256" key="4">
    <source>
        <dbReference type="ARBA" id="ARBA00023054"/>
    </source>
</evidence>
<reference evidence="10" key="1">
    <citation type="submission" date="2020-05" db="UniProtKB">
        <authorList>
            <consortium name="EnsemblMetazoa"/>
        </authorList>
    </citation>
    <scope>IDENTIFICATION</scope>
    <source>
        <strain evidence="10">SANGQUA</strain>
    </source>
</reference>
<dbReference type="VEuPathDB" id="VectorBase:AQUA009202"/>
<accession>A0A182XH84</accession>
<dbReference type="FunFam" id="2.30.29.30:FF:000014">
    <property type="entry name" value="Homer homolog 1 (Drosophila)"/>
    <property type="match status" value="1"/>
</dbReference>
<dbReference type="EnsemblMetazoa" id="AQUA009202-RA">
    <property type="protein sequence ID" value="AQUA009202-PA"/>
    <property type="gene ID" value="AQUA009202"/>
</dbReference>
<name>A0A182XH84_ANOQN</name>
<dbReference type="GO" id="GO:0035256">
    <property type="term" value="F:G protein-coupled glutamate receptor binding"/>
    <property type="evidence" value="ECO:0007669"/>
    <property type="project" value="InterPro"/>
</dbReference>
<evidence type="ECO:0000313" key="11">
    <source>
        <dbReference type="Proteomes" id="UP000076407"/>
    </source>
</evidence>
<dbReference type="PANTHER" id="PTHR10918">
    <property type="entry name" value="HOMER"/>
    <property type="match status" value="1"/>
</dbReference>
<sequence length="299" mass="32781">MLRHILQLPRPPPPRNGFRHPKTKRTWITASSKAIAVSFFYDSSRNLYRIISVEGSKAVINSTITPNMTFTQTSQKFGQWSDVRANTVYGLGFASEAELGKFIVKFQEVKEATKDALNKASANGNSAAASANASPITARASANSGDIFESGNLEPPLAPASTISTESTANVDEWKRQLHSYKEENQRLKLRYQDLEAGKGGAVPLAGGGNVAGVASTELTEELRREIVSLKSRIEGLEADLMNQEVELKAANKSLKDKQNDPTLKQMTNLCNQFNAQITELSGIQKEMEKLIQVQHKST</sequence>
<evidence type="ECO:0000256" key="7">
    <source>
        <dbReference type="SAM" id="Coils"/>
    </source>
</evidence>
<keyword evidence="2" id="KW-0963">Cytoplasm</keyword>
<dbReference type="InterPro" id="IPR000697">
    <property type="entry name" value="WH1/EVH1_dom"/>
</dbReference>
<evidence type="ECO:0000256" key="5">
    <source>
        <dbReference type="ARBA" id="ARBA00023606"/>
    </source>
</evidence>
<dbReference type="CDD" id="cd01206">
    <property type="entry name" value="EVH1_Homer_Vesl"/>
    <property type="match status" value="1"/>
</dbReference>
<dbReference type="SUPFAM" id="SSF50729">
    <property type="entry name" value="PH domain-like"/>
    <property type="match status" value="1"/>
</dbReference>
<dbReference type="Proteomes" id="UP000076407">
    <property type="component" value="Unassembled WGS sequence"/>
</dbReference>
<comment type="subcellular location">
    <subcellularLocation>
        <location evidence="1">Cytoplasm</location>
    </subcellularLocation>
    <subcellularLocation>
        <location evidence="6">Postsynaptic density</location>
    </subcellularLocation>
</comment>
<evidence type="ECO:0000256" key="6">
    <source>
        <dbReference type="ARBA" id="ARBA00034105"/>
    </source>
</evidence>
<dbReference type="InterPro" id="IPR044100">
    <property type="entry name" value="Homer_EVH1"/>
</dbReference>
<dbReference type="GO" id="GO:0007216">
    <property type="term" value="P:G protein-coupled glutamate receptor signaling pathway"/>
    <property type="evidence" value="ECO:0007669"/>
    <property type="project" value="InterPro"/>
</dbReference>
<evidence type="ECO:0000259" key="9">
    <source>
        <dbReference type="PROSITE" id="PS50229"/>
    </source>
</evidence>
<organism evidence="10 11">
    <name type="scientific">Anopheles quadriannulatus</name>
    <name type="common">Mosquito</name>
    <dbReference type="NCBI Taxonomy" id="34691"/>
    <lineage>
        <taxon>Eukaryota</taxon>
        <taxon>Metazoa</taxon>
        <taxon>Ecdysozoa</taxon>
        <taxon>Arthropoda</taxon>
        <taxon>Hexapoda</taxon>
        <taxon>Insecta</taxon>
        <taxon>Pterygota</taxon>
        <taxon>Neoptera</taxon>
        <taxon>Endopterygota</taxon>
        <taxon>Diptera</taxon>
        <taxon>Nematocera</taxon>
        <taxon>Culicoidea</taxon>
        <taxon>Culicidae</taxon>
        <taxon>Anophelinae</taxon>
        <taxon>Anopheles</taxon>
    </lineage>
</organism>
<comment type="similarity">
    <text evidence="5">Belongs to the Homer family.</text>
</comment>
<keyword evidence="11" id="KW-1185">Reference proteome</keyword>
<proteinExistence type="inferred from homology"/>
<dbReference type="PROSITE" id="PS50229">
    <property type="entry name" value="WH1"/>
    <property type="match status" value="1"/>
</dbReference>
<evidence type="ECO:0000256" key="8">
    <source>
        <dbReference type="SAM" id="MobiDB-lite"/>
    </source>
</evidence>
<dbReference type="SMART" id="SM00461">
    <property type="entry name" value="WH1"/>
    <property type="match status" value="1"/>
</dbReference>
<dbReference type="Gene3D" id="2.30.29.30">
    <property type="entry name" value="Pleckstrin-homology domain (PH domain)/Phosphotyrosine-binding domain (PTB)"/>
    <property type="match status" value="1"/>
</dbReference>
<dbReference type="InterPro" id="IPR045027">
    <property type="entry name" value="Homer"/>
</dbReference>
<keyword evidence="3" id="KW-0770">Synapse</keyword>
<dbReference type="InterPro" id="IPR011993">
    <property type="entry name" value="PH-like_dom_sf"/>
</dbReference>
<evidence type="ECO:0000256" key="3">
    <source>
        <dbReference type="ARBA" id="ARBA00023018"/>
    </source>
</evidence>
<dbReference type="STRING" id="34691.A0A182XH84"/>
<keyword evidence="4 7" id="KW-0175">Coiled coil</keyword>
<evidence type="ECO:0000256" key="1">
    <source>
        <dbReference type="ARBA" id="ARBA00004496"/>
    </source>
</evidence>